<feature type="signal peptide" evidence="2">
    <location>
        <begin position="1"/>
        <end position="23"/>
    </location>
</feature>
<organism evidence="3 4">
    <name type="scientific">Sphingomonas naasensis</name>
    <dbReference type="NCBI Taxonomy" id="1344951"/>
    <lineage>
        <taxon>Bacteria</taxon>
        <taxon>Pseudomonadati</taxon>
        <taxon>Pseudomonadota</taxon>
        <taxon>Alphaproteobacteria</taxon>
        <taxon>Sphingomonadales</taxon>
        <taxon>Sphingomonadaceae</taxon>
        <taxon>Sphingomonas</taxon>
    </lineage>
</organism>
<comment type="caution">
    <text evidence="3">The sequence shown here is derived from an EMBL/GenBank/DDBJ whole genome shotgun (WGS) entry which is preliminary data.</text>
</comment>
<dbReference type="PROSITE" id="PS51257">
    <property type="entry name" value="PROKAR_LIPOPROTEIN"/>
    <property type="match status" value="1"/>
</dbReference>
<dbReference type="AlphaFoldDB" id="A0A4S1WJM3"/>
<dbReference type="Pfam" id="PF09476">
    <property type="entry name" value="Pilus_CpaD"/>
    <property type="match status" value="1"/>
</dbReference>
<evidence type="ECO:0000256" key="1">
    <source>
        <dbReference type="SAM" id="MobiDB-lite"/>
    </source>
</evidence>
<dbReference type="OrthoDB" id="9802674at2"/>
<dbReference type="InterPro" id="IPR019027">
    <property type="entry name" value="Pilus_biogenesis_CpaD-related"/>
</dbReference>
<sequence length="212" mass="21832">MLSRFTPLLLAPALLLSACGTYNGGLESVYQPVVERNDYVFDVRTAGYALAPGEGQRLAGWLESMGLRYGDRISIDDGGSGNGEGARAAIAEEANRYGLLLSDQAPVTVGQIAPGTVRVVVTRMTASVPNCPDYSRQYTPDWSQSTTSNFGCAINSNLAAMVADPADLVRGASGSSVTDPVTGGKAINALRGAKPTGGGGTQVKSDSAGGKQ</sequence>
<evidence type="ECO:0000256" key="2">
    <source>
        <dbReference type="SAM" id="SignalP"/>
    </source>
</evidence>
<dbReference type="Proteomes" id="UP000309848">
    <property type="component" value="Unassembled WGS sequence"/>
</dbReference>
<keyword evidence="2" id="KW-0732">Signal</keyword>
<proteinExistence type="predicted"/>
<dbReference type="EMBL" id="SRXU01000003">
    <property type="protein sequence ID" value="TGX43391.1"/>
    <property type="molecule type" value="Genomic_DNA"/>
</dbReference>
<protein>
    <submittedName>
        <fullName evidence="3">Pilus assembly protein CpaD</fullName>
    </submittedName>
</protein>
<reference evidence="3 4" key="1">
    <citation type="submission" date="2019-04" db="EMBL/GenBank/DDBJ databases">
        <title>Sphingomonas psychrotolerans sp. nov., isolated from soil in the Tianshan Mountains, Xinjiang, China.</title>
        <authorList>
            <person name="Luo Y."/>
            <person name="Sheng H."/>
        </authorList>
    </citation>
    <scope>NUCLEOTIDE SEQUENCE [LARGE SCALE GENOMIC DNA]</scope>
    <source>
        <strain evidence="3 4">KIS18-15</strain>
    </source>
</reference>
<accession>A0A4S1WJM3</accession>
<feature type="region of interest" description="Disordered" evidence="1">
    <location>
        <begin position="175"/>
        <end position="212"/>
    </location>
</feature>
<gene>
    <name evidence="3" type="ORF">E5A74_09545</name>
</gene>
<evidence type="ECO:0000313" key="3">
    <source>
        <dbReference type="EMBL" id="TGX43391.1"/>
    </source>
</evidence>
<evidence type="ECO:0000313" key="4">
    <source>
        <dbReference type="Proteomes" id="UP000309848"/>
    </source>
</evidence>
<dbReference type="RefSeq" id="WP_135984181.1">
    <property type="nucleotide sequence ID" value="NZ_JAASQM010000002.1"/>
</dbReference>
<keyword evidence="4" id="KW-1185">Reference proteome</keyword>
<feature type="chain" id="PRO_5020557198" evidence="2">
    <location>
        <begin position="24"/>
        <end position="212"/>
    </location>
</feature>
<name>A0A4S1WJM3_9SPHN</name>